<dbReference type="RefSeq" id="WP_079600970.1">
    <property type="nucleotide sequence ID" value="NZ_LT670817.1"/>
</dbReference>
<evidence type="ECO:0000313" key="4">
    <source>
        <dbReference type="Proteomes" id="UP000189796"/>
    </source>
</evidence>
<gene>
    <name evidence="3" type="ORF">SAMN05443248_1867</name>
</gene>
<feature type="domain" description="Glycosyl transferase family 1" evidence="2">
    <location>
        <begin position="163"/>
        <end position="314"/>
    </location>
</feature>
<dbReference type="AlphaFoldDB" id="A0A1M5KLA8"/>
<accession>A0A1M5KLA8</accession>
<evidence type="ECO:0000259" key="2">
    <source>
        <dbReference type="Pfam" id="PF00534"/>
    </source>
</evidence>
<dbReference type="PANTHER" id="PTHR46401">
    <property type="entry name" value="GLYCOSYLTRANSFERASE WBBK-RELATED"/>
    <property type="match status" value="1"/>
</dbReference>
<dbReference type="Gene3D" id="3.40.50.2000">
    <property type="entry name" value="Glycogen Phosphorylase B"/>
    <property type="match status" value="1"/>
</dbReference>
<organism evidence="3 4">
    <name type="scientific">Bradyrhizobium erythrophlei</name>
    <dbReference type="NCBI Taxonomy" id="1437360"/>
    <lineage>
        <taxon>Bacteria</taxon>
        <taxon>Pseudomonadati</taxon>
        <taxon>Pseudomonadota</taxon>
        <taxon>Alphaproteobacteria</taxon>
        <taxon>Hyphomicrobiales</taxon>
        <taxon>Nitrobacteraceae</taxon>
        <taxon>Bradyrhizobium</taxon>
    </lineage>
</organism>
<sequence>MAIYVDHTHLGRHVTGLERITLELFSPEALAPLDVVPVTAQGTRQMVTTQTLGLPMRLAASSSILLCPGFPPSPLLRPFASRVLPYIHDIFLLSRPADLNRRARLYMAAPFRLALHHYPRFLANSSDTRQKLAAHCRPDAAITLYRPPVRNVFDLDSLARAERKTQPLRLVALGTVEPRKNFVAAARIAGALRAQGFPDATLDIVGRRGWGDDWRTLAAFPGVTLHGYQPSAHVRQLLDEADIFICTSHDEGLGLPLLEAQYGGLPIIAPDAAIFHEVLDGSGIFIDPANPAAAAGKIAAILSDYQWRSRYVKLAAQNLKRWNALAADDRDAVIGMIAELAGRQASARPAYRNRLVER</sequence>
<name>A0A1M5KLA8_9BRAD</name>
<dbReference type="InterPro" id="IPR001296">
    <property type="entry name" value="Glyco_trans_1"/>
</dbReference>
<evidence type="ECO:0000256" key="1">
    <source>
        <dbReference type="ARBA" id="ARBA00022679"/>
    </source>
</evidence>
<dbReference type="Pfam" id="PF00534">
    <property type="entry name" value="Glycos_transf_1"/>
    <property type="match status" value="1"/>
</dbReference>
<dbReference type="Proteomes" id="UP000189796">
    <property type="component" value="Chromosome I"/>
</dbReference>
<protein>
    <submittedName>
        <fullName evidence="3">Glycosyltransferase involved in cell wall bisynthesis</fullName>
    </submittedName>
</protein>
<proteinExistence type="predicted"/>
<dbReference type="EMBL" id="LT670817">
    <property type="protein sequence ID" value="SHG53259.1"/>
    <property type="molecule type" value="Genomic_DNA"/>
</dbReference>
<keyword evidence="1 3" id="KW-0808">Transferase</keyword>
<reference evidence="3 4" key="1">
    <citation type="submission" date="2016-11" db="EMBL/GenBank/DDBJ databases">
        <authorList>
            <person name="Jaros S."/>
            <person name="Januszkiewicz K."/>
            <person name="Wedrychowicz H."/>
        </authorList>
    </citation>
    <scope>NUCLEOTIDE SEQUENCE [LARGE SCALE GENOMIC DNA]</scope>
    <source>
        <strain evidence="3 4">GAS138</strain>
    </source>
</reference>
<dbReference type="GO" id="GO:0009103">
    <property type="term" value="P:lipopolysaccharide biosynthetic process"/>
    <property type="evidence" value="ECO:0007669"/>
    <property type="project" value="TreeGrafter"/>
</dbReference>
<dbReference type="PANTHER" id="PTHR46401:SF2">
    <property type="entry name" value="GLYCOSYLTRANSFERASE WBBK-RELATED"/>
    <property type="match status" value="1"/>
</dbReference>
<dbReference type="OrthoDB" id="9790710at2"/>
<dbReference type="GO" id="GO:0016757">
    <property type="term" value="F:glycosyltransferase activity"/>
    <property type="evidence" value="ECO:0007669"/>
    <property type="project" value="InterPro"/>
</dbReference>
<evidence type="ECO:0000313" key="3">
    <source>
        <dbReference type="EMBL" id="SHG53259.1"/>
    </source>
</evidence>
<dbReference type="SUPFAM" id="SSF53756">
    <property type="entry name" value="UDP-Glycosyltransferase/glycogen phosphorylase"/>
    <property type="match status" value="1"/>
</dbReference>